<feature type="domain" description="Big-1" evidence="2">
    <location>
        <begin position="2598"/>
        <end position="2688"/>
    </location>
</feature>
<feature type="domain" description="Big-1" evidence="2">
    <location>
        <begin position="705"/>
        <end position="795"/>
    </location>
</feature>
<dbReference type="GO" id="GO:0009279">
    <property type="term" value="C:cell outer membrane"/>
    <property type="evidence" value="ECO:0007669"/>
    <property type="project" value="TreeGrafter"/>
</dbReference>
<feature type="domain" description="Big-1" evidence="2">
    <location>
        <begin position="905"/>
        <end position="995"/>
    </location>
</feature>
<dbReference type="Proteomes" id="UP000078431">
    <property type="component" value="Unassembled WGS sequence"/>
</dbReference>
<feature type="domain" description="Big-1" evidence="2">
    <location>
        <begin position="3297"/>
        <end position="3393"/>
    </location>
</feature>
<feature type="domain" description="Big-1" evidence="2">
    <location>
        <begin position="3197"/>
        <end position="3287"/>
    </location>
</feature>
<comment type="caution">
    <text evidence="3">The sequence shown here is derived from an EMBL/GenBank/DDBJ whole genome shotgun (WGS) entry which is preliminary data.</text>
</comment>
<dbReference type="InterPro" id="IPR008969">
    <property type="entry name" value="CarboxyPept-like_regulatory"/>
</dbReference>
<feature type="domain" description="Big-1" evidence="2">
    <location>
        <begin position="2504"/>
        <end position="2591"/>
    </location>
</feature>
<dbReference type="Pfam" id="PF13620">
    <property type="entry name" value="CarboxypepD_reg"/>
    <property type="match status" value="1"/>
</dbReference>
<feature type="domain" description="Big-1" evidence="2">
    <location>
        <begin position="2004"/>
        <end position="2094"/>
    </location>
</feature>
<dbReference type="Pfam" id="PF02369">
    <property type="entry name" value="Big_1"/>
    <property type="match status" value="29"/>
</dbReference>
<dbReference type="InterPro" id="IPR051715">
    <property type="entry name" value="Intimin-Invasin_domain"/>
</dbReference>
<feature type="domain" description="Big-1" evidence="2">
    <location>
        <begin position="1504"/>
        <end position="1594"/>
    </location>
</feature>
<dbReference type="FunFam" id="2.60.40.10:FF:000182">
    <property type="entry name" value="Gamma intimin"/>
    <property type="match status" value="25"/>
</dbReference>
<feature type="domain" description="Big-1" evidence="2">
    <location>
        <begin position="1804"/>
        <end position="1894"/>
    </location>
</feature>
<feature type="domain" description="Big-1" evidence="2">
    <location>
        <begin position="2404"/>
        <end position="2494"/>
    </location>
</feature>
<dbReference type="InterPro" id="IPR013783">
    <property type="entry name" value="Ig-like_fold"/>
</dbReference>
<proteinExistence type="inferred from homology"/>
<reference evidence="3 4" key="1">
    <citation type="submission" date="2016-04" db="EMBL/GenBank/DDBJ databases">
        <title>ATOL: Assembling a taxonomically balanced genome-scale reconstruction of the evolutionary history of the Enterobacteriaceae.</title>
        <authorList>
            <person name="Plunkett G.III."/>
            <person name="Neeno-Eckwall E.C."/>
            <person name="Glasner J.D."/>
            <person name="Perna N.T."/>
        </authorList>
    </citation>
    <scope>NUCLEOTIDE SEQUENCE [LARGE SCALE GENOMIC DNA]</scope>
    <source>
        <strain evidence="3 4">ATCC 12841</strain>
    </source>
</reference>
<dbReference type="Gene3D" id="2.40.160.160">
    <property type="entry name" value="Inverse autotransporter, beta-domain"/>
    <property type="match status" value="1"/>
</dbReference>
<dbReference type="InterPro" id="IPR024519">
    <property type="entry name" value="IAT_beta"/>
</dbReference>
<feature type="domain" description="Big-1" evidence="2">
    <location>
        <begin position="805"/>
        <end position="895"/>
    </location>
</feature>
<organism evidence="3 4">
    <name type="scientific">Obesumbacterium proteus ATCC 12841</name>
    <dbReference type="NCBI Taxonomy" id="1354268"/>
    <lineage>
        <taxon>Bacteria</taxon>
        <taxon>Pseudomonadati</taxon>
        <taxon>Pseudomonadota</taxon>
        <taxon>Gammaproteobacteria</taxon>
        <taxon>Enterobacterales</taxon>
        <taxon>Hafniaceae</taxon>
        <taxon>Obesumbacterium</taxon>
    </lineage>
</organism>
<feature type="domain" description="Big-1" evidence="2">
    <location>
        <begin position="2304"/>
        <end position="2394"/>
    </location>
</feature>
<feature type="domain" description="Big-1" evidence="2">
    <location>
        <begin position="1904"/>
        <end position="1994"/>
    </location>
</feature>
<dbReference type="Gene3D" id="2.60.40.1120">
    <property type="entry name" value="Carboxypeptidase-like, regulatory domain"/>
    <property type="match status" value="1"/>
</dbReference>
<feature type="domain" description="Big-1" evidence="2">
    <location>
        <begin position="503"/>
        <end position="594"/>
    </location>
</feature>
<dbReference type="InterPro" id="IPR008964">
    <property type="entry name" value="Invasin/intimin_cell_adhesion"/>
</dbReference>
<keyword evidence="4" id="KW-1185">Reference proteome</keyword>
<dbReference type="SUPFAM" id="SSF49464">
    <property type="entry name" value="Carboxypeptidase regulatory domain-like"/>
    <property type="match status" value="1"/>
</dbReference>
<evidence type="ECO:0000256" key="1">
    <source>
        <dbReference type="ARBA" id="ARBA00010116"/>
    </source>
</evidence>
<dbReference type="SMART" id="SM00634">
    <property type="entry name" value="BID_1"/>
    <property type="match status" value="30"/>
</dbReference>
<dbReference type="SUPFAM" id="SSF49373">
    <property type="entry name" value="Invasin/intimin cell-adhesion fragments"/>
    <property type="match status" value="30"/>
</dbReference>
<feature type="domain" description="Big-1" evidence="2">
    <location>
        <begin position="1305"/>
        <end position="1394"/>
    </location>
</feature>
<feature type="domain" description="Big-1" evidence="2">
    <location>
        <begin position="2897"/>
        <end position="2987"/>
    </location>
</feature>
<feature type="domain" description="Big-1" evidence="2">
    <location>
        <begin position="1105"/>
        <end position="1195"/>
    </location>
</feature>
<dbReference type="InterPro" id="IPR003344">
    <property type="entry name" value="Big_1_dom"/>
</dbReference>
<dbReference type="PANTHER" id="PTHR39576">
    <property type="entry name" value="ATTACHING AND EFFACING PROTEIN HOMOLOG-RELATED-RELATED"/>
    <property type="match status" value="1"/>
</dbReference>
<dbReference type="InterPro" id="IPR038177">
    <property type="entry name" value="IAT_beta_sf"/>
</dbReference>
<evidence type="ECO:0000313" key="4">
    <source>
        <dbReference type="Proteomes" id="UP000078431"/>
    </source>
</evidence>
<feature type="domain" description="Big-1" evidence="2">
    <location>
        <begin position="1205"/>
        <end position="1295"/>
    </location>
</feature>
<feature type="domain" description="Big-1" evidence="2">
    <location>
        <begin position="2997"/>
        <end position="3087"/>
    </location>
</feature>
<feature type="domain" description="Big-1" evidence="2">
    <location>
        <begin position="2204"/>
        <end position="2294"/>
    </location>
</feature>
<feature type="domain" description="Big-1" evidence="2">
    <location>
        <begin position="1604"/>
        <end position="1694"/>
    </location>
</feature>
<feature type="domain" description="Big-1" evidence="2">
    <location>
        <begin position="3097"/>
        <end position="3187"/>
    </location>
</feature>
<evidence type="ECO:0000259" key="2">
    <source>
        <dbReference type="PROSITE" id="PS51127"/>
    </source>
</evidence>
<dbReference type="PANTHER" id="PTHR39576:SF2">
    <property type="entry name" value="ATTACHING AND EFFACING PROTEIN HOMOLOG-RELATED"/>
    <property type="match status" value="1"/>
</dbReference>
<feature type="domain" description="Big-1" evidence="2">
    <location>
        <begin position="388"/>
        <end position="495"/>
    </location>
</feature>
<gene>
    <name evidence="3" type="ORF">M993_03097</name>
</gene>
<feature type="domain" description="Big-1" evidence="2">
    <location>
        <begin position="1404"/>
        <end position="1494"/>
    </location>
</feature>
<feature type="domain" description="Big-1" evidence="2">
    <location>
        <begin position="2698"/>
        <end position="2788"/>
    </location>
</feature>
<feature type="domain" description="Big-1" evidence="2">
    <location>
        <begin position="2798"/>
        <end position="2887"/>
    </location>
</feature>
<evidence type="ECO:0000313" key="3">
    <source>
        <dbReference type="EMBL" id="OAT58235.1"/>
    </source>
</evidence>
<protein>
    <submittedName>
        <fullName evidence="3">Ig-like domain-containing protein</fullName>
    </submittedName>
</protein>
<dbReference type="Pfam" id="PF11924">
    <property type="entry name" value="IAT_beta"/>
    <property type="match status" value="1"/>
</dbReference>
<accession>A0AA91EFI7</accession>
<feature type="domain" description="Big-1" evidence="2">
    <location>
        <begin position="2104"/>
        <end position="2194"/>
    </location>
</feature>
<comment type="similarity">
    <text evidence="1">Belongs to the intimin/invasin family.</text>
</comment>
<dbReference type="PROSITE" id="PS51127">
    <property type="entry name" value="BIG1"/>
    <property type="match status" value="30"/>
</dbReference>
<sequence length="3630" mass="366196">MQAGQILSSENITNSSINYAKSVGEGLINQQINDWLNQKGTARVSVTSDSKISGDMLLPVIGNNDSLLFTQLGMHGNEDRNTANLGLGYRQYIGDWMYGINTFYDYDYTGKNARLGAGGEAWTDYLKLAVNGYYGLTGWHQSHLSDMKDYDERPANGFDLRAEAYLPSYPQLGANIKYEQYFGKDIDLGTGTDPDDLKDNPKALTVGLNYTPVPLITLKGEHSVGDKNESLIGLDVTYRFGVPWEQQISTDSVDSLRSLMGSMYEFVDRNYEIVMQYRKQDLLHISLPDNVNAKAAETIVLPLTVTKAKYGLKDVDWSASPEFTANGGTFRKLSLTQLEVKLPAYVYNQRANAAQKYIIKAVGVDNNGNNSNTAATTINVAPSKNVISELIITPTGSLPANNADYFTVTAIVVNEQGQPMVAEAIKFNIDDLKGNDGQSAATLFKDGDSNSQVLTANTDSQGKATIYVRSKLAKEGTITATMTNGNNMSGRVSFVADTASAQISTLEIINNKALADGQSTNKLKVTVKDGNGNTLPNSTVELSASHGATLVGGSTVVTDAEGQATFLVTNLTVGDSTITARINGSSKTQVVTFVADKSTSTITQGDLTATQDAVANGVATNLITAKITDANANTVAGVNVSFTVSDGARITTVRGVTGDDGIATATVTSLKVGTYTVTARIQESGHTAQTTTRFIPDNSTAIIVDSNMTINPNGALANGVDIDAVEVIVTDANANLLPNTTVSFAVASGAAITTLVGTTGSDGKAKAKVTSNIAGKFKVTATVSGRSTAKDAVFVADGSTATITNGSLRVTADNALANGTAMNSVQAKVTDSHGNRVPNVTVNFTANHSALVTVASAVTDADGLATTTLTNTVAGNAIVTATINGHSQNVNTNFTPDSSTATITQSDLRVTHNDAKADGHDTNTVQAKVTDTNGNVVPNAIIRFSATNGATVAAASVTTDEQGLASTTLTNIHSGTSAVTATINGHSPRVNTNFVADASTATITEANLTVTIDNAKADGHATDTVLAKVTDANGNIVPNTDVIFTANHGAMITTTSATTNADGLATTTLSNTLTGVAKVTATINDHSQSIDTHFVADSGTATIASGALTVTADNAKANGSATNAVQAKVTDASGNVVPNVIVSFSATHGATVNTTSALTNDQGIASTTLLSQTAGVSKVTATINNTHQSVDTTFIADTSTATITSSALTVTTDNAKADGDETNAVQAKVTDASGNVVPNVAVSFTANNGATVISSTVTTNAQGLANASLTSLTAGVSKVTATINNHSQSVNTTFTADSGTATLISGALTVVVNNAKANGTATNKVQAKVTDANGNIVPNVAVSFMANNGAIIIASATTNSQGFATTTLTNIRTGISKVTATINGQNQSVDTTFVPDSGTATLISGALTVTVDNAKANGTATNAVQAKVTDANGNIVPNVVVSFTANNGATIVTASATTNAQGLASTTLTSLTAGISKVTATVNGHSQSVNTTFAADTSTATIINGALTVTADNAKANGSATNKVQAKITDANGNVVPNIAVAFTANNSATITTASATTNAQGIATTSVTSLKAGISKVTATINGHAQNVNVTFVSDDGTATIASGALTVTVDNAKANGTATNAVEAKVTDANGNVLSNVVVRFAATNGASIAIASATTNSQGIASTTLTSIKSGISKVTATINGHSQSVDTTFVPDSSTATIITGALTVTTDNAKANGAATNAVQAKVTDANGNVLPNIAVSFTANNGAAIVTASSTTNAQGLASTTLTNTKAGISKVTATVNGHSQSVNTTFVADSATATITRANLIVTSDYAKSDGHATNAVQAKVTDANGNVVPNAAVSFTADNGATVITASASSDAQGLATTTLTNLTAGVSKVTATINGQSQTVNTTFAADDGTATIIDGALTITADNAKANGAATNAVQAKVTDAYGNIVPNVTVNFSAINGATVTTASSITNAQGIASTTLTSRTAGLSKVTAAINGNRQNVNVTFVADSSTATITSGSLAVTVNNAKANGFASNGVQAKVTDSNGNMVPNVEVSFAATNGAMLTSISVTTDSQGIANTSLTNTKAGISKVTATINGHSQSVDTNFVADSGTATVIDGALTVTADNAKANGTATNAVQAKVTDANGNLIPDVAVSFSATNGATITRASVTTNAQGIASTTLTNIKSGVSKVTATINEHRQAVDTTFVADSTTATITSGALTVTANNAKANGTATNAVQAKVTDVNGNLVPNVAISFTATNGATVTTASATTNAQGIATTTLSNLTAGISKVTATINDHSQTVDTTFVADSGTATIIAGALTVTADNAKADGVATNAVQAKITDASGNLVPNMTVSFSATNGARVTTASATTNDQGIATTTLTDITAGISKVTATVSGHSQTVNTTFVADGGTATIIAGALMVVANNAIANGVAMNTVQAKVTDANGNLVPNVVVSFTANNDATIIAASGTTNAQGVASTNLANNKAGITKVTATINGHSQTVDTTFVADASTATLLSGSLTITADNAKANGAATNVVQAKVTDANGNVVPNVTVTFQRTGITDKWIATNSQGIASAAYTSTTAGTVPVTAVLNTARQTVNTTFIADSSTASVLAVIVDNDARANGTAANRVQAKVTDAHRNVVPNMVVNFTATNGARVITASATTDATGLAYTTLTNTTAGISTVTATISGSSSAVATSFVGDSGTATITSGALTVTADNAKANSLAKNTVQAKVTDANGNLVSGVAVSFAATNGARVAFSVVTTNAQGIASNDLTSATAGVAKVTATVNNHSQTVDTTFVADSSTATLLNGALTITADNAKANGAATNAVQAKVTDANGNLVPNVAVSFTANNGATIITSATTNAQGVATTTLTSKVAGISKVTATINGHSQTVDTTFVADASTANILSGALTVTADNAKANGIATNAVQAKVTDANGNLVPNAIVSFVGTNGAAIVNTSAVTNTQGIASTTLTNIKTGVSKVTATINAHSQSVDTNFVADSGTATLISGALTVTVNNAKANGTDKNTVQAKVTDANGNLVPNAAVSFTADNGATIVATPVSTNAQGLAITTLTNIKTGVTKVTATINGHSQTVDTTFIADSSTSTLVSGNLTVTVNNAKANGVATDTVQAKVTDANGNLVPNVTVSFTAANGARITTASATTNTQGLATTTLTNITAGISKVTATVNGHSQSVDTTFVADSGTATVASGALTVTANNAKANALATNAVQAKITDANGNVVPNVTVSFTADNGATVTTASATTNAQGIATTTLTSITAGISKVTAAINGHSQTVNTTFIADATTANVSTVTLNDAVIEKIANTTDNFTFTALVKDVHGNVVPNTVVTWSQDKGAAVTLPATSTTDATGKATIILTSTKTETLQIQVMAAVGSGTKVNADKKVSFRKQLVNVHGVTKNAINNAMIPNAKIEISLTPNNSNPEFTVTSGSDGKYAISIPQGSYYLKVTATGFSPYETTLDIQAVTDQQKDFVLSPYLDGKAARIVLTWDSSPSDMDGHLWVPKVDNPSSLYEVYYLAKTPSGADANLDVDAQAGYGPETITVTTMHSGVYCYAVNRYSPDPKAYTGAKVKLYLSDGSTKEFKIEDASGSTDNMQYWTVFKIDTTAGQTDVKTINTLTTGNSGCK</sequence>
<dbReference type="EMBL" id="LXEX01000044">
    <property type="protein sequence ID" value="OAT58235.1"/>
    <property type="molecule type" value="Genomic_DNA"/>
</dbReference>
<dbReference type="Gene3D" id="2.60.40.10">
    <property type="entry name" value="Immunoglobulins"/>
    <property type="match status" value="30"/>
</dbReference>
<name>A0AA91EFI7_9GAMM</name>
<feature type="domain" description="Big-1" evidence="2">
    <location>
        <begin position="604"/>
        <end position="695"/>
    </location>
</feature>
<feature type="domain" description="Big-1" evidence="2">
    <location>
        <begin position="1005"/>
        <end position="1095"/>
    </location>
</feature>
<feature type="domain" description="Big-1" evidence="2">
    <location>
        <begin position="1704"/>
        <end position="1794"/>
    </location>
</feature>